<dbReference type="EMBL" id="CP016725">
    <property type="protein sequence ID" value="ARE12334.1"/>
    <property type="molecule type" value="Genomic_DNA"/>
</dbReference>
<proteinExistence type="predicted"/>
<gene>
    <name evidence="2" type="ORF">LLUC11_pF02</name>
</gene>
<dbReference type="AlphaFoldDB" id="A0AAC9W7T7"/>
<sequence>MGKTIREFATEFSTDIKQVQNKVTYIRRKNKQFGRLNKSGVREFSTAEIQYLKEVLNLAEKPTELSTEFSNSQNIYLEQIADYKEEIKILTRLLENQQILTKQAQDQSQNLLLENTEIKEKLAEVNTKSFWSKIFKRKE</sequence>
<dbReference type="Proteomes" id="UP000192067">
    <property type="component" value="Plasmid pUC11F"/>
</dbReference>
<organism evidence="2 3">
    <name type="scientific">Lactococcus lactis subsp. lactis</name>
    <name type="common">Streptococcus lactis</name>
    <dbReference type="NCBI Taxonomy" id="1360"/>
    <lineage>
        <taxon>Bacteria</taxon>
        <taxon>Bacillati</taxon>
        <taxon>Bacillota</taxon>
        <taxon>Bacilli</taxon>
        <taxon>Lactobacillales</taxon>
        <taxon>Streptococcaceae</taxon>
        <taxon>Lactococcus</taxon>
    </lineage>
</organism>
<evidence type="ECO:0000313" key="2">
    <source>
        <dbReference type="EMBL" id="ARE12334.1"/>
    </source>
</evidence>
<evidence type="ECO:0000313" key="3">
    <source>
        <dbReference type="Proteomes" id="UP000192067"/>
    </source>
</evidence>
<feature type="coiled-coil region" evidence="1">
    <location>
        <begin position="80"/>
        <end position="128"/>
    </location>
</feature>
<evidence type="ECO:0000256" key="1">
    <source>
        <dbReference type="SAM" id="Coils"/>
    </source>
</evidence>
<keyword evidence="2" id="KW-0614">Plasmid</keyword>
<reference evidence="2 3" key="1">
    <citation type="journal article" date="2017" name="BMC Genomics">
        <title>Comparative and functional genomics of the Lactococcus lactis taxon; insights into evolution and niche adaptation.</title>
        <authorList>
            <person name="Kelleher P."/>
            <person name="Bottacini F."/>
            <person name="Mahony J."/>
            <person name="Kilcawley K.N."/>
            <person name="van Sinderen D."/>
        </authorList>
    </citation>
    <scope>NUCLEOTIDE SEQUENCE [LARGE SCALE GENOMIC DNA]</scope>
    <source>
        <strain evidence="2 3">UC11</strain>
    </source>
</reference>
<name>A0AAC9W7T7_LACLL</name>
<geneLocation type="plasmid" evidence="2 3">
    <name>pUC11F</name>
</geneLocation>
<dbReference type="RefSeq" id="WP_082225102.1">
    <property type="nucleotide sequence ID" value="NZ_CP016725.2"/>
</dbReference>
<accession>A0AAC9W7T7</accession>
<protein>
    <recommendedName>
        <fullName evidence="4">DUF536 domain-containing protein</fullName>
    </recommendedName>
</protein>
<evidence type="ECO:0008006" key="4">
    <source>
        <dbReference type="Google" id="ProtNLM"/>
    </source>
</evidence>
<keyword evidence="1" id="KW-0175">Coiled coil</keyword>